<dbReference type="Proteomes" id="UP000028999">
    <property type="component" value="Unassembled WGS sequence"/>
</dbReference>
<dbReference type="EMBL" id="LK032092">
    <property type="protein sequence ID" value="CDY19136.1"/>
    <property type="molecule type" value="Genomic_DNA"/>
</dbReference>
<keyword evidence="3" id="KW-1185">Reference proteome</keyword>
<dbReference type="PANTHER" id="PTHR31111:SF70">
    <property type="entry name" value="F-BOX DOMAIN-CONTAINING PROTEIN"/>
    <property type="match status" value="1"/>
</dbReference>
<dbReference type="NCBIfam" id="TIGR01640">
    <property type="entry name" value="F_box_assoc_1"/>
    <property type="match status" value="1"/>
</dbReference>
<dbReference type="Pfam" id="PF08268">
    <property type="entry name" value="FBA_3"/>
    <property type="match status" value="1"/>
</dbReference>
<evidence type="ECO:0000313" key="3">
    <source>
        <dbReference type="Proteomes" id="UP000028999"/>
    </source>
</evidence>
<dbReference type="InterPro" id="IPR017451">
    <property type="entry name" value="F-box-assoc_interact_dom"/>
</dbReference>
<accession>A0A078G1G4</accession>
<dbReference type="PaxDb" id="3708-A0A078G1G4"/>
<evidence type="ECO:0000313" key="2">
    <source>
        <dbReference type="EMBL" id="CDY19136.1"/>
    </source>
</evidence>
<name>A0A078G1G4_BRANA</name>
<dbReference type="OMA" id="PRGTEIC"/>
<dbReference type="AlphaFoldDB" id="A0A078G1G4"/>
<reference evidence="2 3" key="1">
    <citation type="journal article" date="2014" name="Science">
        <title>Plant genetics. Early allopolyploid evolution in the post-Neolithic Brassica napus oilseed genome.</title>
        <authorList>
            <person name="Chalhoub B."/>
            <person name="Denoeud F."/>
            <person name="Liu S."/>
            <person name="Parkin I.A."/>
            <person name="Tang H."/>
            <person name="Wang X."/>
            <person name="Chiquet J."/>
            <person name="Belcram H."/>
            <person name="Tong C."/>
            <person name="Samans B."/>
            <person name="Correa M."/>
            <person name="Da Silva C."/>
            <person name="Just J."/>
            <person name="Falentin C."/>
            <person name="Koh C.S."/>
            <person name="Le Clainche I."/>
            <person name="Bernard M."/>
            <person name="Bento P."/>
            <person name="Noel B."/>
            <person name="Labadie K."/>
            <person name="Alberti A."/>
            <person name="Charles M."/>
            <person name="Arnaud D."/>
            <person name="Guo H."/>
            <person name="Daviaud C."/>
            <person name="Alamery S."/>
            <person name="Jabbari K."/>
            <person name="Zhao M."/>
            <person name="Edger P.P."/>
            <person name="Chelaifa H."/>
            <person name="Tack D."/>
            <person name="Lassalle G."/>
            <person name="Mestiri I."/>
            <person name="Schnel N."/>
            <person name="Le Paslier M.C."/>
            <person name="Fan G."/>
            <person name="Renault V."/>
            <person name="Bayer P.E."/>
            <person name="Golicz A.A."/>
            <person name="Manoli S."/>
            <person name="Lee T.H."/>
            <person name="Thi V.H."/>
            <person name="Chalabi S."/>
            <person name="Hu Q."/>
            <person name="Fan C."/>
            <person name="Tollenaere R."/>
            <person name="Lu Y."/>
            <person name="Battail C."/>
            <person name="Shen J."/>
            <person name="Sidebottom C.H."/>
            <person name="Wang X."/>
            <person name="Canaguier A."/>
            <person name="Chauveau A."/>
            <person name="Berard A."/>
            <person name="Deniot G."/>
            <person name="Guan M."/>
            <person name="Liu Z."/>
            <person name="Sun F."/>
            <person name="Lim Y.P."/>
            <person name="Lyons E."/>
            <person name="Town C.D."/>
            <person name="Bancroft I."/>
            <person name="Wang X."/>
            <person name="Meng J."/>
            <person name="Ma J."/>
            <person name="Pires J.C."/>
            <person name="King G.J."/>
            <person name="Brunel D."/>
            <person name="Delourme R."/>
            <person name="Renard M."/>
            <person name="Aury J.M."/>
            <person name="Adams K.L."/>
            <person name="Batley J."/>
            <person name="Snowdon R.J."/>
            <person name="Tost J."/>
            <person name="Edwards D."/>
            <person name="Zhou Y."/>
            <person name="Hua W."/>
            <person name="Sharpe A.G."/>
            <person name="Paterson A.H."/>
            <person name="Guan C."/>
            <person name="Wincker P."/>
        </authorList>
    </citation>
    <scope>NUCLEOTIDE SEQUENCE [LARGE SCALE GENOMIC DNA]</scope>
    <source>
        <strain evidence="3">cv. Darmor-bzh</strain>
    </source>
</reference>
<dbReference type="Gramene" id="CDY19136">
    <property type="protein sequence ID" value="CDY19136"/>
    <property type="gene ID" value="GSBRNA2T00006419001"/>
</dbReference>
<dbReference type="InterPro" id="IPR013187">
    <property type="entry name" value="F-box-assoc_dom_typ3"/>
</dbReference>
<proteinExistence type="predicted"/>
<dbReference type="PANTHER" id="PTHR31111">
    <property type="entry name" value="BNAA05G37150D PROTEIN-RELATED"/>
    <property type="match status" value="1"/>
</dbReference>
<feature type="domain" description="F-box associated beta-propeller type 3" evidence="1">
    <location>
        <begin position="1"/>
        <end position="145"/>
    </location>
</feature>
<organism evidence="2 3">
    <name type="scientific">Brassica napus</name>
    <name type="common">Rape</name>
    <dbReference type="NCBI Taxonomy" id="3708"/>
    <lineage>
        <taxon>Eukaryota</taxon>
        <taxon>Viridiplantae</taxon>
        <taxon>Streptophyta</taxon>
        <taxon>Embryophyta</taxon>
        <taxon>Tracheophyta</taxon>
        <taxon>Spermatophyta</taxon>
        <taxon>Magnoliopsida</taxon>
        <taxon>eudicotyledons</taxon>
        <taxon>Gunneridae</taxon>
        <taxon>Pentapetalae</taxon>
        <taxon>rosids</taxon>
        <taxon>malvids</taxon>
        <taxon>Brassicales</taxon>
        <taxon>Brassicaceae</taxon>
        <taxon>Brassiceae</taxon>
        <taxon>Brassica</taxon>
    </lineage>
</organism>
<evidence type="ECO:0000259" key="1">
    <source>
        <dbReference type="Pfam" id="PF08268"/>
    </source>
</evidence>
<sequence>MVACFDLRSEKFSFVKFMETFSRTMHHSTTLVNYDGKLGLIMSRSSRHVSQANKSLELWVLRDGAKHEWSKHVYVLPPSWKDVVTETMRIIGMVGTSEIVLSPSFQYVPSYIIYFNIESKRIRKVGIQGLEAFQGKRSYTYLNYVENVKFI</sequence>
<gene>
    <name evidence="2" type="primary">BnaA04g18760D</name>
    <name evidence="2" type="ORF">GSBRNA2T00006419001</name>
</gene>
<protein>
    <submittedName>
        <fullName evidence="2">BnaA04g18760D protein</fullName>
    </submittedName>
</protein>